<dbReference type="PANTHER" id="PTHR38886">
    <property type="entry name" value="SESA DOMAIN-CONTAINING PROTEIN"/>
    <property type="match status" value="1"/>
</dbReference>
<organism evidence="3 4">
    <name type="scientific">Hyaloscypha variabilis (strain UAMH 11265 / GT02V1 / F)</name>
    <name type="common">Meliniomyces variabilis</name>
    <dbReference type="NCBI Taxonomy" id="1149755"/>
    <lineage>
        <taxon>Eukaryota</taxon>
        <taxon>Fungi</taxon>
        <taxon>Dikarya</taxon>
        <taxon>Ascomycota</taxon>
        <taxon>Pezizomycotina</taxon>
        <taxon>Leotiomycetes</taxon>
        <taxon>Helotiales</taxon>
        <taxon>Hyaloscyphaceae</taxon>
        <taxon>Hyaloscypha</taxon>
        <taxon>Hyaloscypha variabilis</taxon>
    </lineage>
</organism>
<feature type="domain" description="Ubiquitin-like" evidence="2">
    <location>
        <begin position="229"/>
        <end position="308"/>
    </location>
</feature>
<dbReference type="PANTHER" id="PTHR38886:SF1">
    <property type="entry name" value="NACHT-NTPASE AND P-LOOP NTPASES N-TERMINAL DOMAIN-CONTAINING PROTEIN"/>
    <property type="match status" value="1"/>
</dbReference>
<dbReference type="STRING" id="1149755.A0A2J6R310"/>
<name>A0A2J6R310_HYAVF</name>
<proteinExistence type="predicted"/>
<evidence type="ECO:0000259" key="2">
    <source>
        <dbReference type="Pfam" id="PF22893"/>
    </source>
</evidence>
<feature type="compositionally biased region" description="Basic residues" evidence="1">
    <location>
        <begin position="622"/>
        <end position="636"/>
    </location>
</feature>
<evidence type="ECO:0000313" key="4">
    <source>
        <dbReference type="Proteomes" id="UP000235786"/>
    </source>
</evidence>
<dbReference type="EMBL" id="KZ613957">
    <property type="protein sequence ID" value="PMD32902.1"/>
    <property type="molecule type" value="Genomic_DNA"/>
</dbReference>
<feature type="compositionally biased region" description="Basic and acidic residues" evidence="1">
    <location>
        <begin position="549"/>
        <end position="560"/>
    </location>
</feature>
<feature type="region of interest" description="Disordered" evidence="1">
    <location>
        <begin position="584"/>
        <end position="636"/>
    </location>
</feature>
<feature type="region of interest" description="Disordered" evidence="1">
    <location>
        <begin position="498"/>
        <end position="560"/>
    </location>
</feature>
<dbReference type="Proteomes" id="UP000235786">
    <property type="component" value="Unassembled WGS sequence"/>
</dbReference>
<dbReference type="OrthoDB" id="3045089at2759"/>
<evidence type="ECO:0000256" key="1">
    <source>
        <dbReference type="SAM" id="MobiDB-lite"/>
    </source>
</evidence>
<feature type="compositionally biased region" description="Basic and acidic residues" evidence="1">
    <location>
        <begin position="510"/>
        <end position="524"/>
    </location>
</feature>
<keyword evidence="4" id="KW-1185">Reference proteome</keyword>
<dbReference type="AlphaFoldDB" id="A0A2J6R310"/>
<reference evidence="3 4" key="1">
    <citation type="submission" date="2016-04" db="EMBL/GenBank/DDBJ databases">
        <title>A degradative enzymes factory behind the ericoid mycorrhizal symbiosis.</title>
        <authorList>
            <consortium name="DOE Joint Genome Institute"/>
            <person name="Martino E."/>
            <person name="Morin E."/>
            <person name="Grelet G."/>
            <person name="Kuo A."/>
            <person name="Kohler A."/>
            <person name="Daghino S."/>
            <person name="Barry K."/>
            <person name="Choi C."/>
            <person name="Cichocki N."/>
            <person name="Clum A."/>
            <person name="Copeland A."/>
            <person name="Hainaut M."/>
            <person name="Haridas S."/>
            <person name="Labutti K."/>
            <person name="Lindquist E."/>
            <person name="Lipzen A."/>
            <person name="Khouja H.-R."/>
            <person name="Murat C."/>
            <person name="Ohm R."/>
            <person name="Olson A."/>
            <person name="Spatafora J."/>
            <person name="Veneault-Fourrey C."/>
            <person name="Henrissat B."/>
            <person name="Grigoriev I."/>
            <person name="Martin F."/>
            <person name="Perotto S."/>
        </authorList>
    </citation>
    <scope>NUCLEOTIDE SEQUENCE [LARGE SCALE GENOMIC DNA]</scope>
    <source>
        <strain evidence="3 4">F</strain>
    </source>
</reference>
<dbReference type="InterPro" id="IPR054464">
    <property type="entry name" value="ULD_fung"/>
</dbReference>
<gene>
    <name evidence="3" type="ORF">L207DRAFT_639685</name>
</gene>
<protein>
    <recommendedName>
        <fullName evidence="2">Ubiquitin-like domain-containing protein</fullName>
    </recommendedName>
</protein>
<dbReference type="Pfam" id="PF22893">
    <property type="entry name" value="ULD_2"/>
    <property type="match status" value="1"/>
</dbReference>
<evidence type="ECO:0000313" key="3">
    <source>
        <dbReference type="EMBL" id="PMD32902.1"/>
    </source>
</evidence>
<accession>A0A2J6R310</accession>
<sequence>MSAGFGFSVGDFIAGIQLVRDVITSLQASSGSSSAYKALIMELFSLERALLEVKALKRFNHTPDEVDALKCAASQCQLTIDRFMTKVQKYQPSLNAQGSGSKWRDSLRKVQWALCKKEDVASFKAEISGHAIAINLLIATAQFNATTSLTNRSERRHEEHQEVTAALAAQISWPTLAMNSVKTGIESCLRQGQELLAISKNILQTNLRIFRAVSEIQVFIASIPAQVLRQQPIYFTDAHGLEVPFHLEFVYSREVLHDWLLRRFPNDREKIEHGEFALQDLRTRRRLALDDQWVTLFHPGMKVAMDIIYNFHAISRFPLSMCPGCGADSASSDEKGLCSNCGTYYTVAPESIRAYVAERIPFVSWRGEPPDLSRFRRVRIEFPSSSMRSPPDPPLWLSTAVDELQRQYPDDSFYLQMVFSTIDGFDQTVRNVHRDLPWPPGTEGTFLPHILCEECEDKVGFWPRNRAEVGDFEVHLKSPAHRQFVENRKTSSVGAEYSINSWNSRPGPHRNTEHPFEPTARDSPDGWEDGWEDASPPWSPLTQRQPGDSPRKYPPERSYPDKMEEELDDLVDYVGAGSLGVLEGEGFGHHIYGKGDLGRVGNSRKRGISPSSSNSDVQEKKRPMKRRRSKRLAQKK</sequence>